<dbReference type="InterPro" id="IPR053831">
    <property type="entry name" value="SOGP_N"/>
</dbReference>
<accession>A0A7Z8K0G2</accession>
<dbReference type="Pfam" id="PF21250">
    <property type="entry name" value="SOGP_2nd"/>
    <property type="match status" value="1"/>
</dbReference>
<dbReference type="Pfam" id="PF21958">
    <property type="entry name" value="SOGP_N"/>
    <property type="match status" value="1"/>
</dbReference>
<evidence type="ECO:0000259" key="2">
    <source>
        <dbReference type="Pfam" id="PF21958"/>
    </source>
</evidence>
<dbReference type="EMBL" id="SZYE01000025">
    <property type="protein sequence ID" value="TKR24987.1"/>
    <property type="molecule type" value="Genomic_DNA"/>
</dbReference>
<feature type="domain" description="SOGP N-terminal" evidence="2">
    <location>
        <begin position="29"/>
        <end position="256"/>
    </location>
</feature>
<dbReference type="SUPFAM" id="SSF51395">
    <property type="entry name" value="FMN-linked oxidoreductases"/>
    <property type="match status" value="1"/>
</dbReference>
<organism evidence="3 4">
    <name type="scientific">Cellulomonas hominis</name>
    <dbReference type="NCBI Taxonomy" id="156981"/>
    <lineage>
        <taxon>Bacteria</taxon>
        <taxon>Bacillati</taxon>
        <taxon>Actinomycetota</taxon>
        <taxon>Actinomycetes</taxon>
        <taxon>Micrococcales</taxon>
        <taxon>Cellulomonadaceae</taxon>
        <taxon>Cellulomonas</taxon>
    </lineage>
</organism>
<feature type="non-terminal residue" evidence="3">
    <location>
        <position position="587"/>
    </location>
</feature>
<sequence>MPDTLTRLHRDRTDRTRTVDAGGGLAVRITPAGDVAEIAAPGDRLVNQYRIGVHDAGIAGLFLRRTTADGAVAHVPLTGSRSGAAWRAGSGSVRWTGTGLGVGWTVDLVLDPDRTALVWRVALARAGAPDGGPDALAGATWDVAALQDLSLAPAQAASSSEPYVAQYVAHRLAEQPGLGTVVLSRQTMTSAPELPLFALAVAEGSAAAGTDGFDLYGPAARAGRTPAFLSGEPWPDRVRQHEMAMAALLSRPSALAEPLVLHVVGRYWDDRRGAMPDALPELAAEVPALAGLADAHADAADRAGDPAGPDGDALAERSLLATAPLLGGAPLTDDALLALGDGARHVERDAAGRVLSFFTPTGVHVVRGEKDLDLVRPHGHVLLAGDALSPDRPVLSTTVFAHGVFGSHTVLGNTTFDTFTTVHRNHLNLLRANGVRVLVEVDGAWRLLGAPSAFVLDVGEARWVYALDGVRVEVRTVAASDRDALLLEVTATAPLDVLVSTEVELGGGAWHARAQDGAVVLTADAGTPTRDHHPGLAYVLAATPGADVVMLGRPALFDPHWPLRAAHALDDKTPTLDHAGDAAATVL</sequence>
<evidence type="ECO:0000259" key="1">
    <source>
        <dbReference type="Pfam" id="PF21250"/>
    </source>
</evidence>
<dbReference type="Proteomes" id="UP000308121">
    <property type="component" value="Unassembled WGS sequence"/>
</dbReference>
<feature type="domain" description="Glycoside phosphorylase super sandwich" evidence="1">
    <location>
        <begin position="344"/>
        <end position="543"/>
    </location>
</feature>
<dbReference type="OrthoDB" id="9769991at2"/>
<comment type="caution">
    <text evidence="3">The sequence shown here is derived from an EMBL/GenBank/DDBJ whole genome shotgun (WGS) entry which is preliminary data.</text>
</comment>
<evidence type="ECO:0000313" key="3">
    <source>
        <dbReference type="EMBL" id="TKR24987.1"/>
    </source>
</evidence>
<dbReference type="AlphaFoldDB" id="A0A7Z8K0G2"/>
<name>A0A7Z8K0G2_9CELL</name>
<gene>
    <name evidence="3" type="ORF">FA014_05320</name>
</gene>
<reference evidence="3 4" key="1">
    <citation type="submission" date="2019-05" db="EMBL/GenBank/DDBJ databases">
        <title>Genome sequence of Cellulomonas hominis strain CS1.</title>
        <authorList>
            <person name="Belmont J."/>
            <person name="Maclea K.S."/>
        </authorList>
    </citation>
    <scope>NUCLEOTIDE SEQUENCE [LARGE SCALE GENOMIC DNA]</scope>
    <source>
        <strain evidence="3 4">CS1</strain>
    </source>
</reference>
<proteinExistence type="predicted"/>
<protein>
    <submittedName>
        <fullName evidence="3">Uncharacterized protein</fullName>
    </submittedName>
</protein>
<dbReference type="InterPro" id="IPR048771">
    <property type="entry name" value="SOGP_2nd"/>
</dbReference>
<evidence type="ECO:0000313" key="4">
    <source>
        <dbReference type="Proteomes" id="UP000308121"/>
    </source>
</evidence>